<proteinExistence type="predicted"/>
<keyword evidence="10" id="KW-1185">Reference proteome</keyword>
<dbReference type="GO" id="GO:0030425">
    <property type="term" value="C:dendrite"/>
    <property type="evidence" value="ECO:0007669"/>
    <property type="project" value="TreeGrafter"/>
</dbReference>
<evidence type="ECO:0000256" key="7">
    <source>
        <dbReference type="ARBA" id="ARBA00023224"/>
    </source>
</evidence>
<dbReference type="PANTHER" id="PTHR21143:SF133">
    <property type="entry name" value="GUSTATORY AND PHEROMONE RECEPTOR 32A-RELATED"/>
    <property type="match status" value="1"/>
</dbReference>
<keyword evidence="3 8" id="KW-0812">Transmembrane</keyword>
<dbReference type="GO" id="GO:0007635">
    <property type="term" value="P:chemosensory behavior"/>
    <property type="evidence" value="ECO:0007669"/>
    <property type="project" value="TreeGrafter"/>
</dbReference>
<gene>
    <name evidence="9" type="ORF">Zmor_020423</name>
</gene>
<dbReference type="EMBL" id="JALNTZ010000006">
    <property type="protein sequence ID" value="KAJ3648632.1"/>
    <property type="molecule type" value="Genomic_DNA"/>
</dbReference>
<dbReference type="GO" id="GO:0007165">
    <property type="term" value="P:signal transduction"/>
    <property type="evidence" value="ECO:0007669"/>
    <property type="project" value="UniProtKB-KW"/>
</dbReference>
<comment type="caution">
    <text evidence="9">The sequence shown here is derived from an EMBL/GenBank/DDBJ whole genome shotgun (WGS) entry which is preliminary data.</text>
</comment>
<keyword evidence="4 8" id="KW-1133">Transmembrane helix</keyword>
<organism evidence="9 10">
    <name type="scientific">Zophobas morio</name>
    <dbReference type="NCBI Taxonomy" id="2755281"/>
    <lineage>
        <taxon>Eukaryota</taxon>
        <taxon>Metazoa</taxon>
        <taxon>Ecdysozoa</taxon>
        <taxon>Arthropoda</taxon>
        <taxon>Hexapoda</taxon>
        <taxon>Insecta</taxon>
        <taxon>Pterygota</taxon>
        <taxon>Neoptera</taxon>
        <taxon>Endopterygota</taxon>
        <taxon>Coleoptera</taxon>
        <taxon>Polyphaga</taxon>
        <taxon>Cucujiformia</taxon>
        <taxon>Tenebrionidae</taxon>
        <taxon>Zophobas</taxon>
    </lineage>
</organism>
<dbReference type="GO" id="GO:0005886">
    <property type="term" value="C:plasma membrane"/>
    <property type="evidence" value="ECO:0007669"/>
    <property type="project" value="UniProtKB-SubCell"/>
</dbReference>
<feature type="transmembrane region" description="Helical" evidence="8">
    <location>
        <begin position="25"/>
        <end position="43"/>
    </location>
</feature>
<accession>A0AA38I3R6</accession>
<dbReference type="InterPro" id="IPR013604">
    <property type="entry name" value="7TM_chemorcpt"/>
</dbReference>
<dbReference type="Proteomes" id="UP001168821">
    <property type="component" value="Unassembled WGS sequence"/>
</dbReference>
<comment type="subcellular location">
    <subcellularLocation>
        <location evidence="1">Cell membrane</location>
        <topology evidence="1">Multi-pass membrane protein</topology>
    </subcellularLocation>
</comment>
<keyword evidence="6" id="KW-0675">Receptor</keyword>
<dbReference type="PANTHER" id="PTHR21143">
    <property type="entry name" value="INVERTEBRATE GUSTATORY RECEPTOR"/>
    <property type="match status" value="1"/>
</dbReference>
<reference evidence="9" key="1">
    <citation type="journal article" date="2023" name="G3 (Bethesda)">
        <title>Whole genome assemblies of Zophobas morio and Tenebrio molitor.</title>
        <authorList>
            <person name="Kaur S."/>
            <person name="Stinson S.A."/>
            <person name="diCenzo G.C."/>
        </authorList>
    </citation>
    <scope>NUCLEOTIDE SEQUENCE</scope>
    <source>
        <strain evidence="9">QUZm001</strain>
    </source>
</reference>
<name>A0AA38I3R6_9CUCU</name>
<dbReference type="GO" id="GO:0043025">
    <property type="term" value="C:neuronal cell body"/>
    <property type="evidence" value="ECO:0007669"/>
    <property type="project" value="TreeGrafter"/>
</dbReference>
<dbReference type="AlphaFoldDB" id="A0AA38I3R6"/>
<evidence type="ECO:0000256" key="6">
    <source>
        <dbReference type="ARBA" id="ARBA00023170"/>
    </source>
</evidence>
<dbReference type="GO" id="GO:0030424">
    <property type="term" value="C:axon"/>
    <property type="evidence" value="ECO:0007669"/>
    <property type="project" value="TreeGrafter"/>
</dbReference>
<evidence type="ECO:0000313" key="9">
    <source>
        <dbReference type="EMBL" id="KAJ3648632.1"/>
    </source>
</evidence>
<keyword evidence="7" id="KW-0807">Transducer</keyword>
<evidence type="ECO:0000256" key="5">
    <source>
        <dbReference type="ARBA" id="ARBA00023136"/>
    </source>
</evidence>
<keyword evidence="2" id="KW-1003">Cell membrane</keyword>
<keyword evidence="5 8" id="KW-0472">Membrane</keyword>
<dbReference type="GO" id="GO:0050909">
    <property type="term" value="P:sensory perception of taste"/>
    <property type="evidence" value="ECO:0007669"/>
    <property type="project" value="InterPro"/>
</dbReference>
<feature type="transmembrane region" description="Helical" evidence="8">
    <location>
        <begin position="251"/>
        <end position="270"/>
    </location>
</feature>
<evidence type="ECO:0008006" key="11">
    <source>
        <dbReference type="Google" id="ProtNLM"/>
    </source>
</evidence>
<evidence type="ECO:0000256" key="3">
    <source>
        <dbReference type="ARBA" id="ARBA00022692"/>
    </source>
</evidence>
<evidence type="ECO:0000313" key="10">
    <source>
        <dbReference type="Proteomes" id="UP001168821"/>
    </source>
</evidence>
<evidence type="ECO:0000256" key="8">
    <source>
        <dbReference type="SAM" id="Phobius"/>
    </source>
</evidence>
<feature type="transmembrane region" description="Helical" evidence="8">
    <location>
        <begin position="172"/>
        <end position="192"/>
    </location>
</feature>
<protein>
    <recommendedName>
        <fullName evidence="11">Gustatory receptor</fullName>
    </recommendedName>
</protein>
<evidence type="ECO:0000256" key="4">
    <source>
        <dbReference type="ARBA" id="ARBA00022989"/>
    </source>
</evidence>
<evidence type="ECO:0000256" key="2">
    <source>
        <dbReference type="ARBA" id="ARBA00022475"/>
    </source>
</evidence>
<evidence type="ECO:0000256" key="1">
    <source>
        <dbReference type="ARBA" id="ARBA00004651"/>
    </source>
</evidence>
<sequence length="272" mass="32505">MLLFKLAEFQNQFPLVEKKKSGKNWLRILIFATTLLCFCLIPPNVYTSWWGIYPILTFYFLPQVTSFLNHMFLDNVLEVFCLHFRDINRRLKQEVSRVSVALTLSQTVKFKQLEELSFLHYNLVHLVLAINNLFDVTTLASMVLWFGNIISALYSLIESFLKDNFLPLQIRFYLFCNVINYLLWLFIVVRMYSRTQREANETSGYIHQIWNQHFQKKNLSEKTRHLQLISCRLLNTKLIFNARGFFRLDETFFHIMIVAVMTYLVILIQFRI</sequence>
<dbReference type="Pfam" id="PF08395">
    <property type="entry name" value="7tm_7"/>
    <property type="match status" value="1"/>
</dbReference>
<dbReference type="GO" id="GO:0008049">
    <property type="term" value="P:male courtship behavior"/>
    <property type="evidence" value="ECO:0007669"/>
    <property type="project" value="TreeGrafter"/>
</dbReference>